<dbReference type="EMBL" id="GDJX01014066">
    <property type="protein sequence ID" value="JAT53870.1"/>
    <property type="molecule type" value="Transcribed_RNA"/>
</dbReference>
<sequence length="329" mass="35143">MDPSPSPCSGVLGVMRAALGVVSEALGILWEALRIPARNCKLSLAVLTLVLVPYSLLHLAYFFALASLSPAYLTANVHPLRIPTLRLRPVERTQPHVAMDDDASLAAVVAAIEVAFYIVQVYTVLSTIHAAYATYSDEYLSVAELFRRMRGNWKGPVATQLYVTILSIGYTHFLDLLFDAGASIALMAPGALLALPAYVLYMYLGVVWTAGLAASVAEGGGGLQALGAAQVVVRGRLLQGFLISLWSLVASLAVTGMMEGLLLLVESTTTATQVAAGLVLTDVEQVVYMFTLVAFTVFYLDCRRRHGGLAADGGLDSYRRLAHGPPPQC</sequence>
<dbReference type="AlphaFoldDB" id="A0A1D1YGV3"/>
<feature type="transmembrane region" description="Helical" evidence="1">
    <location>
        <begin position="12"/>
        <end position="30"/>
    </location>
</feature>
<feature type="transmembrane region" description="Helical" evidence="1">
    <location>
        <begin position="42"/>
        <end position="64"/>
    </location>
</feature>
<feature type="transmembrane region" description="Helical" evidence="1">
    <location>
        <begin position="237"/>
        <end position="265"/>
    </location>
</feature>
<evidence type="ECO:0000256" key="1">
    <source>
        <dbReference type="SAM" id="Phobius"/>
    </source>
</evidence>
<feature type="transmembrane region" description="Helical" evidence="1">
    <location>
        <begin position="285"/>
        <end position="302"/>
    </location>
</feature>
<organism evidence="2">
    <name type="scientific">Anthurium amnicola</name>
    <dbReference type="NCBI Taxonomy" id="1678845"/>
    <lineage>
        <taxon>Eukaryota</taxon>
        <taxon>Viridiplantae</taxon>
        <taxon>Streptophyta</taxon>
        <taxon>Embryophyta</taxon>
        <taxon>Tracheophyta</taxon>
        <taxon>Spermatophyta</taxon>
        <taxon>Magnoliopsida</taxon>
        <taxon>Liliopsida</taxon>
        <taxon>Araceae</taxon>
        <taxon>Pothoideae</taxon>
        <taxon>Potheae</taxon>
        <taxon>Anthurium</taxon>
    </lineage>
</organism>
<dbReference type="PANTHER" id="PTHR33133">
    <property type="entry name" value="OS08G0107100 PROTEIN-RELATED"/>
    <property type="match status" value="1"/>
</dbReference>
<gene>
    <name evidence="2" type="primary">mraY_11</name>
    <name evidence="2" type="ORF">g.84813</name>
</gene>
<accession>A0A1D1YGV3</accession>
<proteinExistence type="predicted"/>
<name>A0A1D1YGV3_9ARAE</name>
<dbReference type="PANTHER" id="PTHR33133:SF1">
    <property type="entry name" value="EXPRESSED PROTEIN-RELATED"/>
    <property type="match status" value="1"/>
</dbReference>
<feature type="transmembrane region" description="Helical" evidence="1">
    <location>
        <begin position="103"/>
        <end position="125"/>
    </location>
</feature>
<protein>
    <submittedName>
        <fullName evidence="2">Phospho-N-acetylmuramoyl-pentapeptide-transferase</fullName>
    </submittedName>
</protein>
<feature type="transmembrane region" description="Helical" evidence="1">
    <location>
        <begin position="157"/>
        <end position="178"/>
    </location>
</feature>
<keyword evidence="1" id="KW-0472">Membrane</keyword>
<reference evidence="2" key="1">
    <citation type="submission" date="2015-07" db="EMBL/GenBank/DDBJ databases">
        <title>Transcriptome Assembly of Anthurium amnicola.</title>
        <authorList>
            <person name="Suzuki J."/>
        </authorList>
    </citation>
    <scope>NUCLEOTIDE SEQUENCE</scope>
</reference>
<keyword evidence="1" id="KW-0812">Transmembrane</keyword>
<keyword evidence="2" id="KW-0808">Transferase</keyword>
<dbReference type="GO" id="GO:0016740">
    <property type="term" value="F:transferase activity"/>
    <property type="evidence" value="ECO:0007669"/>
    <property type="project" value="UniProtKB-KW"/>
</dbReference>
<evidence type="ECO:0000313" key="2">
    <source>
        <dbReference type="EMBL" id="JAT53870.1"/>
    </source>
</evidence>
<keyword evidence="1" id="KW-1133">Transmembrane helix</keyword>